<dbReference type="AlphaFoldDB" id="A0A5Z5YV24"/>
<reference evidence="1" key="1">
    <citation type="submission" date="2018-07" db="EMBL/GenBank/DDBJ databases">
        <authorList>
            <consortium name="NARMS: The National Antimicrobial Resistance Monitoring System"/>
        </authorList>
    </citation>
    <scope>NUCLEOTIDE SEQUENCE</scope>
    <source>
        <strain evidence="1">CVM N56971F</strain>
    </source>
</reference>
<evidence type="ECO:0000313" key="1">
    <source>
        <dbReference type="EMBL" id="ECS3000602.1"/>
    </source>
</evidence>
<organism evidence="1">
    <name type="scientific">Salmonella typhimurium</name>
    <dbReference type="NCBI Taxonomy" id="90371"/>
    <lineage>
        <taxon>Bacteria</taxon>
        <taxon>Pseudomonadati</taxon>
        <taxon>Pseudomonadota</taxon>
        <taxon>Gammaproteobacteria</taxon>
        <taxon>Enterobacterales</taxon>
        <taxon>Enterobacteriaceae</taxon>
        <taxon>Salmonella</taxon>
    </lineage>
</organism>
<feature type="non-terminal residue" evidence="1">
    <location>
        <position position="82"/>
    </location>
</feature>
<name>A0A5Z5YV24_SALTM</name>
<protein>
    <submittedName>
        <fullName evidence="1">TraD</fullName>
    </submittedName>
</protein>
<gene>
    <name evidence="1" type="ORF">A3Y76_25370</name>
</gene>
<accession>A0A5Z5YV24</accession>
<proteinExistence type="predicted"/>
<comment type="caution">
    <text evidence="1">The sequence shown here is derived from an EMBL/GenBank/DDBJ whole genome shotgun (WGS) entry which is preliminary data.</text>
</comment>
<sequence length="82" mass="9242">MTMSYDPLAYEMPWRPNYEKNAVAGWLAASGAALAVEQVSTMPPEPFYWMTGICGVMAMARLPKAIKLHLLQKHLKGRDLEF</sequence>
<dbReference type="EMBL" id="AAKJEM010000046">
    <property type="protein sequence ID" value="ECS3000602.1"/>
    <property type="molecule type" value="Genomic_DNA"/>
</dbReference>